<protein>
    <recommendedName>
        <fullName evidence="1">DUF3850 domain-containing protein</fullName>
    </recommendedName>
</protein>
<dbReference type="Gene3D" id="2.30.130.30">
    <property type="entry name" value="Hypothetical protein"/>
    <property type="match status" value="1"/>
</dbReference>
<dbReference type="SUPFAM" id="SSF88697">
    <property type="entry name" value="PUA domain-like"/>
    <property type="match status" value="1"/>
</dbReference>
<feature type="domain" description="DUF3850" evidence="1">
    <location>
        <begin position="3"/>
        <end position="83"/>
    </location>
</feature>
<dbReference type="Pfam" id="PF12961">
    <property type="entry name" value="DUF3850"/>
    <property type="match status" value="1"/>
</dbReference>
<evidence type="ECO:0000313" key="3">
    <source>
        <dbReference type="Proteomes" id="UP000184047"/>
    </source>
</evidence>
<accession>A0A1M5WRJ0</accession>
<gene>
    <name evidence="2" type="ORF">SAMN05421866_4198</name>
</gene>
<dbReference type="InterPro" id="IPR015947">
    <property type="entry name" value="PUA-like_sf"/>
</dbReference>
<dbReference type="InterPro" id="IPR039440">
    <property type="entry name" value="DUF3850"/>
</dbReference>
<dbReference type="OrthoDB" id="1700487at2"/>
<dbReference type="Proteomes" id="UP000184047">
    <property type="component" value="Unassembled WGS sequence"/>
</dbReference>
<dbReference type="RefSeq" id="WP_073066534.1">
    <property type="nucleotide sequence ID" value="NZ_FQWT01000008.1"/>
</dbReference>
<sequence length="85" mass="10050">MKIHKLKTLQPYYGDVLKGRKTFELRKDDRNFQVGDRLDLFEGDEQVDDISKRKNQNHIHRFVTYKLEGGKFGLEVGYCILGLNY</sequence>
<dbReference type="EMBL" id="FQWT01000008">
    <property type="protein sequence ID" value="SHH90051.1"/>
    <property type="molecule type" value="Genomic_DNA"/>
</dbReference>
<evidence type="ECO:0000313" key="2">
    <source>
        <dbReference type="EMBL" id="SHH90051.1"/>
    </source>
</evidence>
<dbReference type="STRING" id="421058.SAMN05421866_4198"/>
<name>A0A1M5WRJ0_9FLAO</name>
<reference evidence="3" key="1">
    <citation type="submission" date="2016-11" db="EMBL/GenBank/DDBJ databases">
        <authorList>
            <person name="Varghese N."/>
            <person name="Submissions S."/>
        </authorList>
    </citation>
    <scope>NUCLEOTIDE SEQUENCE [LARGE SCALE GENOMIC DNA]</scope>
    <source>
        <strain evidence="3">DSM 19055</strain>
    </source>
</reference>
<evidence type="ECO:0000259" key="1">
    <source>
        <dbReference type="Pfam" id="PF12961"/>
    </source>
</evidence>
<dbReference type="AlphaFoldDB" id="A0A1M5WRJ0"/>
<organism evidence="2 3">
    <name type="scientific">Chryseobacterium oranimense</name>
    <dbReference type="NCBI Taxonomy" id="421058"/>
    <lineage>
        <taxon>Bacteria</taxon>
        <taxon>Pseudomonadati</taxon>
        <taxon>Bacteroidota</taxon>
        <taxon>Flavobacteriia</taxon>
        <taxon>Flavobacteriales</taxon>
        <taxon>Weeksellaceae</taxon>
        <taxon>Chryseobacterium group</taxon>
        <taxon>Chryseobacterium</taxon>
    </lineage>
</organism>
<keyword evidence="3" id="KW-1185">Reference proteome</keyword>
<proteinExistence type="predicted"/>